<reference evidence="1 2" key="1">
    <citation type="submission" date="2018-05" db="EMBL/GenBank/DDBJ databases">
        <title>Pararhodobacter marina sp. nov., isolated from deep-sea water of the Indian Ocean.</title>
        <authorList>
            <person name="Lai Q.Sr."/>
            <person name="Liu X."/>
            <person name="Shao Z."/>
        </authorList>
    </citation>
    <scope>NUCLEOTIDE SEQUENCE [LARGE SCALE GENOMIC DNA]</scope>
    <source>
        <strain evidence="1 2">CIC4N-9</strain>
    </source>
</reference>
<dbReference type="AlphaFoldDB" id="A0A2U2CCH0"/>
<evidence type="ECO:0000313" key="2">
    <source>
        <dbReference type="Proteomes" id="UP000244940"/>
    </source>
</evidence>
<gene>
    <name evidence="1" type="ORF">C4N9_07525</name>
</gene>
<sequence length="145" mass="15941">MVWEYHRYVEANPLDTYLGLSYGIPQTDAVRAWSRCNIGANWVYGALTLAYDVSNLSEGDKVEVEIMAPGYAMYHDAMVVKPEEGTWGISVALDLSDPLWGVMAGQNRLTYQVPGGAVEHLPLSGLASHMGRYISDCSRIGDLRG</sequence>
<organism evidence="1 2">
    <name type="scientific">Pararhodobacter marinus</name>
    <dbReference type="NCBI Taxonomy" id="2184063"/>
    <lineage>
        <taxon>Bacteria</taxon>
        <taxon>Pseudomonadati</taxon>
        <taxon>Pseudomonadota</taxon>
        <taxon>Alphaproteobacteria</taxon>
        <taxon>Rhodobacterales</taxon>
        <taxon>Paracoccaceae</taxon>
        <taxon>Pararhodobacter</taxon>
    </lineage>
</organism>
<accession>A0A2U2CCH0</accession>
<proteinExistence type="predicted"/>
<name>A0A2U2CCH0_9RHOB</name>
<dbReference type="EMBL" id="QEYD01000004">
    <property type="protein sequence ID" value="PWE29588.1"/>
    <property type="molecule type" value="Genomic_DNA"/>
</dbReference>
<protein>
    <submittedName>
        <fullName evidence="1">Uncharacterized protein</fullName>
    </submittedName>
</protein>
<evidence type="ECO:0000313" key="1">
    <source>
        <dbReference type="EMBL" id="PWE29588.1"/>
    </source>
</evidence>
<comment type="caution">
    <text evidence="1">The sequence shown here is derived from an EMBL/GenBank/DDBJ whole genome shotgun (WGS) entry which is preliminary data.</text>
</comment>
<keyword evidence="2" id="KW-1185">Reference proteome</keyword>
<dbReference type="Proteomes" id="UP000244940">
    <property type="component" value="Unassembled WGS sequence"/>
</dbReference>